<dbReference type="EMBL" id="CP038485">
    <property type="protein sequence ID" value="QFZ26736.1"/>
    <property type="molecule type" value="Genomic_DNA"/>
</dbReference>
<protein>
    <submittedName>
        <fullName evidence="1">Family of serine hydrolases</fullName>
    </submittedName>
</protein>
<sequence>MYLSIFRIITYYRSSIVLSYRTHISFAMPKKEIAYKGRVLFLHGFAQSSSVFYAKSSALRKRFQSLGYKTIYLNAPINLIPSDLPSSDSLSKFNTVVVNEEEKTNYRGWWTKKPDHTYKLDDAIACVEKYIKDNEIVSGSPEDDKSNQILDSDRDLPIVGLVGFSQGAAFAGALVHTFEQLFGVDTLEFALLYSGFKIDTKLMPEYAELYSQRNGSDTNVRMLHIVGELDTVVGDDRAYTLYDSTRENSHLLKHPGGHFVPNSRIMIDQVVNWIENKNEESEKKEEEKPKAEKSEVDDLLAMIEKFGA</sequence>
<accession>A0ACD0WHB6</accession>
<reference evidence="2" key="1">
    <citation type="journal article" date="2019" name="MBio">
        <title>Comparative genomics for the elucidation of multidrug resistance (MDR) in Candida lusitaniae.</title>
        <authorList>
            <person name="Kannan A."/>
            <person name="Asner S.A."/>
            <person name="Trachsel E."/>
            <person name="Kelly S."/>
            <person name="Parker J."/>
            <person name="Sanglard D."/>
        </authorList>
    </citation>
    <scope>NUCLEOTIDE SEQUENCE [LARGE SCALE GENOMIC DNA]</scope>
    <source>
        <strain evidence="2">P1</strain>
    </source>
</reference>
<keyword evidence="1" id="KW-0378">Hydrolase</keyword>
<evidence type="ECO:0000313" key="1">
    <source>
        <dbReference type="EMBL" id="QFZ26736.1"/>
    </source>
</evidence>
<dbReference type="Proteomes" id="UP000326582">
    <property type="component" value="Chromosome 2"/>
</dbReference>
<proteinExistence type="predicted"/>
<name>A0ACD0WHB6_CLALS</name>
<keyword evidence="2" id="KW-1185">Reference proteome</keyword>
<evidence type="ECO:0000313" key="2">
    <source>
        <dbReference type="Proteomes" id="UP000326582"/>
    </source>
</evidence>
<organism evidence="1 2">
    <name type="scientific">Clavispora lusitaniae</name>
    <name type="common">Candida lusitaniae</name>
    <dbReference type="NCBI Taxonomy" id="36911"/>
    <lineage>
        <taxon>Eukaryota</taxon>
        <taxon>Fungi</taxon>
        <taxon>Dikarya</taxon>
        <taxon>Ascomycota</taxon>
        <taxon>Saccharomycotina</taxon>
        <taxon>Pichiomycetes</taxon>
        <taxon>Metschnikowiaceae</taxon>
        <taxon>Clavispora</taxon>
    </lineage>
</organism>
<gene>
    <name evidence="1" type="ORF">EJF14_20654</name>
</gene>